<dbReference type="SUPFAM" id="SSF102829">
    <property type="entry name" value="Cell division protein ZapA-like"/>
    <property type="match status" value="1"/>
</dbReference>
<dbReference type="Proteomes" id="UP001526225">
    <property type="component" value="Unassembled WGS sequence"/>
</dbReference>
<proteinExistence type="predicted"/>
<accession>A0ABT3E313</accession>
<keyword evidence="1" id="KW-0131">Cell cycle</keyword>
<protein>
    <submittedName>
        <fullName evidence="1">Cell division protein ZapA</fullName>
    </submittedName>
</protein>
<organism evidence="1 2">
    <name type="scientific">Weissella ceti</name>
    <dbReference type="NCBI Taxonomy" id="759620"/>
    <lineage>
        <taxon>Bacteria</taxon>
        <taxon>Bacillati</taxon>
        <taxon>Bacillota</taxon>
        <taxon>Bacilli</taxon>
        <taxon>Lactobacillales</taxon>
        <taxon>Lactobacillaceae</taxon>
        <taxon>Weissella</taxon>
    </lineage>
</organism>
<dbReference type="InterPro" id="IPR036192">
    <property type="entry name" value="Cell_div_ZapA-like_sf"/>
</dbReference>
<evidence type="ECO:0000313" key="1">
    <source>
        <dbReference type="EMBL" id="MCW0952796.1"/>
    </source>
</evidence>
<dbReference type="Pfam" id="PF05164">
    <property type="entry name" value="ZapA"/>
    <property type="match status" value="1"/>
</dbReference>
<sequence>MNKTRYKGTILGEEVVISGTKEETHMDAVFEIVNKQLKELSHINENLSREDMLTLIAINAVSDQVTMQAEMDAEK</sequence>
<reference evidence="1 2" key="1">
    <citation type="submission" date="2022-10" db="EMBL/GenBank/DDBJ databases">
        <title>Weissella fermenti sp. nov., isolated from fermented cabbage.</title>
        <authorList>
            <person name="Lee J.K."/>
            <person name="Baek J.H."/>
            <person name="Choi D.G."/>
            <person name="Kim J.M."/>
            <person name="Jeon C.O."/>
        </authorList>
    </citation>
    <scope>NUCLEOTIDE SEQUENCE [LARGE SCALE GENOMIC DNA]</scope>
    <source>
        <strain evidence="1 2">KACC 18534</strain>
    </source>
</reference>
<dbReference type="EMBL" id="JAOZFE010000001">
    <property type="protein sequence ID" value="MCW0952796.1"/>
    <property type="molecule type" value="Genomic_DNA"/>
</dbReference>
<keyword evidence="2" id="KW-1185">Reference proteome</keyword>
<name>A0ABT3E313_9LACO</name>
<keyword evidence="1" id="KW-0132">Cell division</keyword>
<dbReference type="RefSeq" id="WP_213409398.1">
    <property type="nucleotide sequence ID" value="NZ_CP074441.1"/>
</dbReference>
<dbReference type="InterPro" id="IPR007838">
    <property type="entry name" value="Cell_div_ZapA-like"/>
</dbReference>
<evidence type="ECO:0000313" key="2">
    <source>
        <dbReference type="Proteomes" id="UP001526225"/>
    </source>
</evidence>
<gene>
    <name evidence="1" type="primary">zapA</name>
    <name evidence="1" type="ORF">OIT44_01775</name>
</gene>
<dbReference type="GO" id="GO:0051301">
    <property type="term" value="P:cell division"/>
    <property type="evidence" value="ECO:0007669"/>
    <property type="project" value="UniProtKB-KW"/>
</dbReference>
<comment type="caution">
    <text evidence="1">The sequence shown here is derived from an EMBL/GenBank/DDBJ whole genome shotgun (WGS) entry which is preliminary data.</text>
</comment>